<evidence type="ECO:0000256" key="4">
    <source>
        <dbReference type="ARBA" id="ARBA00004584"/>
    </source>
</evidence>
<dbReference type="GO" id="GO:0004386">
    <property type="term" value="F:helicase activity"/>
    <property type="evidence" value="ECO:0007669"/>
    <property type="project" value="UniProtKB-KW"/>
</dbReference>
<dbReference type="InterPro" id="IPR058052">
    <property type="entry name" value="DEXHc_ERCC6L2"/>
</dbReference>
<dbReference type="GO" id="GO:0005634">
    <property type="term" value="C:nucleus"/>
    <property type="evidence" value="ECO:0007669"/>
    <property type="project" value="UniProtKB-SubCell"/>
</dbReference>
<feature type="compositionally biased region" description="Basic and acidic residues" evidence="23">
    <location>
        <begin position="1129"/>
        <end position="1144"/>
    </location>
</feature>
<dbReference type="InterPro" id="IPR038718">
    <property type="entry name" value="SNF2-like_sf"/>
</dbReference>
<feature type="compositionally biased region" description="Acidic residues" evidence="23">
    <location>
        <begin position="1173"/>
        <end position="1182"/>
    </location>
</feature>
<evidence type="ECO:0000259" key="24">
    <source>
        <dbReference type="PROSITE" id="PS51192"/>
    </source>
</evidence>
<feature type="compositionally biased region" description="Pro residues" evidence="23">
    <location>
        <begin position="165"/>
        <end position="176"/>
    </location>
</feature>
<proteinExistence type="inferred from homology"/>
<dbReference type="Pfam" id="PF00176">
    <property type="entry name" value="SNF2-rel_dom"/>
    <property type="match status" value="1"/>
</dbReference>
<feature type="compositionally biased region" description="Polar residues" evidence="23">
    <location>
        <begin position="1547"/>
        <end position="1571"/>
    </location>
</feature>
<dbReference type="GO" id="GO:0003677">
    <property type="term" value="F:DNA binding"/>
    <property type="evidence" value="ECO:0007669"/>
    <property type="project" value="UniProtKB-KW"/>
</dbReference>
<dbReference type="Gene3D" id="3.40.50.300">
    <property type="entry name" value="P-loop containing nucleotide triphosphate hydrolases"/>
    <property type="match status" value="1"/>
</dbReference>
<evidence type="ECO:0000256" key="18">
    <source>
        <dbReference type="ARBA" id="ARBA00023242"/>
    </source>
</evidence>
<evidence type="ECO:0000313" key="26">
    <source>
        <dbReference type="Proteomes" id="UP000245340"/>
    </source>
</evidence>
<dbReference type="Pfam" id="PF25806">
    <property type="entry name" value="RHH_ERCC6L2"/>
    <property type="match status" value="1"/>
</dbReference>
<dbReference type="InterPro" id="IPR002464">
    <property type="entry name" value="DNA/RNA_helicase_DEAH_CS"/>
</dbReference>
<dbReference type="Proteomes" id="UP000245340">
    <property type="component" value="Unplaced"/>
</dbReference>
<dbReference type="PANTHER" id="PTHR45629">
    <property type="entry name" value="SNF2/RAD54 FAMILY MEMBER"/>
    <property type="match status" value="1"/>
</dbReference>
<dbReference type="FunFam" id="3.40.50.10810:FF:000019">
    <property type="entry name" value="DNA excision repair protein ERCC-6-like 2 isoform X1"/>
    <property type="match status" value="1"/>
</dbReference>
<dbReference type="Pfam" id="PF14773">
    <property type="entry name" value="VIGSSK"/>
    <property type="match status" value="1"/>
</dbReference>
<feature type="compositionally biased region" description="Basic and acidic residues" evidence="23">
    <location>
        <begin position="910"/>
        <end position="931"/>
    </location>
</feature>
<dbReference type="InterPro" id="IPR029256">
    <property type="entry name" value="Heliccase-ass-bd"/>
</dbReference>
<evidence type="ECO:0000256" key="19">
    <source>
        <dbReference type="ARBA" id="ARBA00023328"/>
    </source>
</evidence>
<name>A0A9B0GWF0_ODORO</name>
<dbReference type="PROSITE" id="PS51194">
    <property type="entry name" value="HELICASE_CTER"/>
    <property type="match status" value="1"/>
</dbReference>
<comment type="subcellular location">
    <subcellularLocation>
        <location evidence="4">Chromosome</location>
        <location evidence="4">Centromere</location>
    </subcellularLocation>
    <subcellularLocation>
        <location evidence="3">Cytoplasm</location>
        <location evidence="3">Cytoskeleton</location>
        <location evidence="3">Microtubule organizing center</location>
        <location evidence="3">Centrosome</location>
    </subcellularLocation>
    <subcellularLocation>
        <location evidence="2">Mitochondrion</location>
    </subcellularLocation>
    <subcellularLocation>
        <location evidence="1">Nucleus</location>
    </subcellularLocation>
</comment>
<keyword evidence="10" id="KW-0227">DNA damage</keyword>
<keyword evidence="17" id="KW-0206">Cytoskeleton</keyword>
<evidence type="ECO:0000256" key="14">
    <source>
        <dbReference type="ARBA" id="ARBA00023125"/>
    </source>
</evidence>
<feature type="domain" description="Helicase ATP-binding" evidence="24">
    <location>
        <begin position="327"/>
        <end position="513"/>
    </location>
</feature>
<dbReference type="SMART" id="SM00490">
    <property type="entry name" value="HELICc"/>
    <property type="match status" value="1"/>
</dbReference>
<evidence type="ECO:0000256" key="5">
    <source>
        <dbReference type="ARBA" id="ARBA00007025"/>
    </source>
</evidence>
<evidence type="ECO:0000256" key="17">
    <source>
        <dbReference type="ARBA" id="ARBA00023212"/>
    </source>
</evidence>
<dbReference type="SUPFAM" id="SSF52540">
    <property type="entry name" value="P-loop containing nucleoside triphosphate hydrolases"/>
    <property type="match status" value="2"/>
</dbReference>
<dbReference type="CDD" id="cd18005">
    <property type="entry name" value="DEXHc_ERCC6L2"/>
    <property type="match status" value="1"/>
</dbReference>
<dbReference type="RefSeq" id="XP_004407517.1">
    <property type="nucleotide sequence ID" value="XM_004407460.1"/>
</dbReference>
<evidence type="ECO:0000256" key="21">
    <source>
        <dbReference type="ARBA" id="ARBA00093342"/>
    </source>
</evidence>
<evidence type="ECO:0000256" key="13">
    <source>
        <dbReference type="ARBA" id="ARBA00022840"/>
    </source>
</evidence>
<gene>
    <name evidence="27" type="primary">LOC101384077</name>
</gene>
<evidence type="ECO:0000256" key="2">
    <source>
        <dbReference type="ARBA" id="ARBA00004173"/>
    </source>
</evidence>
<dbReference type="InterPro" id="IPR001650">
    <property type="entry name" value="Helicase_C-like"/>
</dbReference>
<dbReference type="InterPro" id="IPR027417">
    <property type="entry name" value="P-loop_NTPase"/>
</dbReference>
<dbReference type="InterPro" id="IPR014001">
    <property type="entry name" value="Helicase_ATP-bd"/>
</dbReference>
<evidence type="ECO:0000256" key="22">
    <source>
        <dbReference type="ARBA" id="ARBA00093573"/>
    </source>
</evidence>
<dbReference type="GO" id="GO:0000775">
    <property type="term" value="C:chromosome, centromeric region"/>
    <property type="evidence" value="ECO:0007669"/>
    <property type="project" value="UniProtKB-SubCell"/>
</dbReference>
<sequence length="1743" mass="197123">MSSVPIRQINSDLSVTEMGKCLQYSSFSASPRVSSDPSVVRKTRTRQAGDIKLRDTCNGRGPLCYRLPGAKMAGRLLRPCEPRFCYRETAMTVQGPDLAGFSEPGLKAAGEASTALSSSAAVWDTASPLPGPSRAPPVFPLVCWRRASGGRCTKGCRKWRWPQSSRPPPPPGPRPPAEYCTQPGCPAPPPGQMDPSAPKPRADTAGKDIWHPGERCLAPSPDNGTLCEASIKSITVDENGKSFAIILYSDFQERKVPLKRLQEVKSRKDCSRNFIFDDEDLEKPYFPDRKFPSSAVAFPLSEDGVSIPYTINRYLRDYQREGAQFLYAHFIQRNGCILGDDMGLGKTVQVISFLAAVLHKKGTREDIENNMPEFLLRSMKKEPPSSIAKKMFLIVAPLSVLYNWRDELDTWGYFRVTILHGNKKDNELIRVKQRKCEIALTTYETLRLYLEELNSLEWSGVIVDEAHRIKNPKARITEAMKALKCDVRIGLTGTILQNNMKELWCVMDWAVPGLLGNRIHFKKQFSDPVEHGQRHTATKRELATGRKAMQRLAKKMSGWFLRRTKTLIKDQLPKKEDRMVYCSLTDFQKAVYQTVLETKDVTLILQSSEPCSCSSGRKRRNCCYKTNSHGETVKTLYFSYLAVLQKVANHVALLQSASTSKHQETLIKRICDQVFSKFPDFVQKSKDAAFETLSDPKYSGKMKVLQQLLNHCRKNKDKILLFSFSTKLLDVLQQYCMAAGLDYRRLDGSTKSEERIKIVKEFNSTQDVNICLVSTMAGGLGLNFVGANVVVLFDPTWNPANDLQAIDRAYRIGQCRDVKVFRLISLGTVEEIMYLRQVYKQQLHCVVVGSENAKRYFEAVQGSKEHRGELFGVYNLFKLRSQGSCLTRDILEREGKVEAGIMTATTWLKEEPPVHKQEMSKEPDCQEHRGLEQPAELPTKEACDPCSDFSDDESVGNSRIKTAKNKASDSSKASGSAGQLTLLHCGFSKLFETKYKAVEDSDGNIASDDESSDEQPMCLSTEAKDVGFQTSHDSLGTSKHQKLANTLNPNEKCIFDKSEKIFKQNISSESDDEKNLKNTGDHHCILQNVTESEDSDVIFPTQYTTQICPKNGIKFKPLVDGSQDSETENPVKIRNNGDDGKTDVKGNRQIAKQLNPKNMTLKSIMKRKSSSDISDESDDIEISSESRVRKRRATSSLKFKRKKESKKELFTFPKTMKKTNQLYTTDGDCNSQAIDDFSSSDDDLTVRHISFSKQSNTPKTIKDRISFSSKLPNHKEKDTLMPRKSVKFSNEKVVNQEQVYESMDKFLDGVREVAYIHSNQTVIGSSKAENHMSRWAARDVFELKQFSQLPANVAVCTSKTQKEKVKTDTLTHTKKGQQLSEGSISFPLFISHPVSQKKKKVYRTDQTTFIIGETPKGIRRKQFEEMASYFNLPSVKEFAEHITKATSEERQKMLKDFYASQYPEVKEFFADSAAEFIKSSHQKRERVRNKSEKRESLIKERLSDSETLSFKNSPKKVSQICSPKIYKEKSIKFQNHSFHRGEVLSNDGETNESPISSTQETDNGKNSQASKDTVASCFLNTKSEVYELEKLEYTMKDQQDLRRTGISRNEPLFEVENRKIKNPELGNTSVVRLLGDTSILDDLFKSHGNSTTQLPKKVLSGPMEKAKQRPKDFWDILNEQNDDSLSKLTDLAVIETLCEKVPLAASSKRKEELETSLWKSNEKFLWKKFSSSDTDENTTNVQK</sequence>
<evidence type="ECO:0000256" key="16">
    <source>
        <dbReference type="ARBA" id="ARBA00023204"/>
    </source>
</evidence>
<dbReference type="CDD" id="cd18793">
    <property type="entry name" value="SF2_C_SNF"/>
    <property type="match status" value="1"/>
</dbReference>
<dbReference type="GO" id="GO:0005524">
    <property type="term" value="F:ATP binding"/>
    <property type="evidence" value="ECO:0007669"/>
    <property type="project" value="UniProtKB-KW"/>
</dbReference>
<dbReference type="GO" id="GO:0097680">
    <property type="term" value="P:double-strand break repair via classical nonhomologous end joining"/>
    <property type="evidence" value="ECO:0007669"/>
    <property type="project" value="UniProtKB-ARBA"/>
</dbReference>
<evidence type="ECO:0000256" key="3">
    <source>
        <dbReference type="ARBA" id="ARBA00004300"/>
    </source>
</evidence>
<dbReference type="CDD" id="cd20400">
    <property type="entry name" value="Tudor_ERCC6L2"/>
    <property type="match status" value="1"/>
</dbReference>
<dbReference type="PANTHER" id="PTHR45629:SF7">
    <property type="entry name" value="DNA EXCISION REPAIR PROTEIN ERCC-6-RELATED"/>
    <property type="match status" value="1"/>
</dbReference>
<comment type="function">
    <text evidence="21">Promotes double-strand break (DSB) end-joining and facilitates programmed recombination by controlling how DNA ends are joined in a spatially oriented manner during repair. Also plays a role in DNA repair by restricting DNA end resection in double strand break (DSB) repair. Facilitates replication of complex DNA regions and regulates the maintenance of chromatin structure.</text>
</comment>
<keyword evidence="7" id="KW-0963">Cytoplasm</keyword>
<evidence type="ECO:0000256" key="8">
    <source>
        <dbReference type="ARBA" id="ARBA00022553"/>
    </source>
</evidence>
<reference evidence="27" key="1">
    <citation type="submission" date="2025-08" db="UniProtKB">
        <authorList>
            <consortium name="RefSeq"/>
        </authorList>
    </citation>
    <scope>IDENTIFICATION</scope>
</reference>
<evidence type="ECO:0000256" key="20">
    <source>
        <dbReference type="ARBA" id="ARBA00070071"/>
    </source>
</evidence>
<evidence type="ECO:0000256" key="10">
    <source>
        <dbReference type="ARBA" id="ARBA00022763"/>
    </source>
</evidence>
<keyword evidence="11" id="KW-0378">Hydrolase</keyword>
<comment type="similarity">
    <text evidence="5">Belongs to the SNF2/RAD54 helicase family.</text>
</comment>
<feature type="region of interest" description="Disordered" evidence="23">
    <location>
        <begin position="910"/>
        <end position="957"/>
    </location>
</feature>
<keyword evidence="18" id="KW-0539">Nucleus</keyword>
<feature type="region of interest" description="Disordered" evidence="23">
    <location>
        <begin position="1119"/>
        <end position="1144"/>
    </location>
</feature>
<dbReference type="PROSITE" id="PS51192">
    <property type="entry name" value="HELICASE_ATP_BIND_1"/>
    <property type="match status" value="1"/>
</dbReference>
<dbReference type="GO" id="GO:0005813">
    <property type="term" value="C:centrosome"/>
    <property type="evidence" value="ECO:0007669"/>
    <property type="project" value="UniProtKB-SubCell"/>
</dbReference>
<keyword evidence="6" id="KW-0158">Chromosome</keyword>
<feature type="region of interest" description="Disordered" evidence="23">
    <location>
        <begin position="1542"/>
        <end position="1571"/>
    </location>
</feature>
<dbReference type="PROSITE" id="PS00690">
    <property type="entry name" value="DEAH_ATP_HELICASE"/>
    <property type="match status" value="1"/>
</dbReference>
<feature type="region of interest" description="Disordered" evidence="23">
    <location>
        <begin position="1164"/>
        <end position="1199"/>
    </location>
</feature>
<dbReference type="FunFam" id="3.40.50.300:FF:000821">
    <property type="entry name" value="DNA excision repair protein ERCC-6-like 2 isoform X1"/>
    <property type="match status" value="1"/>
</dbReference>
<keyword evidence="12" id="KW-0347">Helicase</keyword>
<keyword evidence="14" id="KW-0238">DNA-binding</keyword>
<comment type="subunit">
    <text evidence="22">Interacts with NEK6. Interacts (via an atypical PIP-box) with PCNA; this interaction facilitates cenrtomeric localization of ERCC6L2. Interacts with CYREN; this interaction is DNA independent. Interacts with XRCC6 and XRCC5.</text>
</comment>
<evidence type="ECO:0000259" key="25">
    <source>
        <dbReference type="PROSITE" id="PS51194"/>
    </source>
</evidence>
<evidence type="ECO:0000256" key="9">
    <source>
        <dbReference type="ARBA" id="ARBA00022741"/>
    </source>
</evidence>
<protein>
    <recommendedName>
        <fullName evidence="20">DNA excision repair protein ERCC-6-like 2</fullName>
    </recommendedName>
</protein>
<dbReference type="SMART" id="SM00487">
    <property type="entry name" value="DEXDc"/>
    <property type="match status" value="1"/>
</dbReference>
<keyword evidence="13" id="KW-0067">ATP-binding</keyword>
<evidence type="ECO:0000256" key="12">
    <source>
        <dbReference type="ARBA" id="ARBA00022806"/>
    </source>
</evidence>
<evidence type="ECO:0000256" key="7">
    <source>
        <dbReference type="ARBA" id="ARBA00022490"/>
    </source>
</evidence>
<keyword evidence="8" id="KW-0597">Phosphoprotein</keyword>
<accession>A0A9B0GWF0</accession>
<keyword evidence="19" id="KW-0137">Centromere</keyword>
<dbReference type="InterPro" id="IPR049730">
    <property type="entry name" value="SNF2/RAD54-like_C"/>
</dbReference>
<keyword evidence="9" id="KW-0547">Nucleotide-binding</keyword>
<organism evidence="26 27">
    <name type="scientific">Odobenus rosmarus divergens</name>
    <name type="common">Pacific walrus</name>
    <dbReference type="NCBI Taxonomy" id="9708"/>
    <lineage>
        <taxon>Eukaryota</taxon>
        <taxon>Metazoa</taxon>
        <taxon>Chordata</taxon>
        <taxon>Craniata</taxon>
        <taxon>Vertebrata</taxon>
        <taxon>Euteleostomi</taxon>
        <taxon>Mammalia</taxon>
        <taxon>Eutheria</taxon>
        <taxon>Laurasiatheria</taxon>
        <taxon>Carnivora</taxon>
        <taxon>Caniformia</taxon>
        <taxon>Pinnipedia</taxon>
        <taxon>Odobenidae</taxon>
        <taxon>Odobenus</taxon>
    </lineage>
</organism>
<dbReference type="InterPro" id="IPR057931">
    <property type="entry name" value="RHH_ERCC6L2"/>
</dbReference>
<evidence type="ECO:0000256" key="15">
    <source>
        <dbReference type="ARBA" id="ARBA00023128"/>
    </source>
</evidence>
<keyword evidence="26" id="KW-1185">Reference proteome</keyword>
<evidence type="ECO:0000256" key="23">
    <source>
        <dbReference type="SAM" id="MobiDB-lite"/>
    </source>
</evidence>
<dbReference type="InterPro" id="IPR000330">
    <property type="entry name" value="SNF2_N"/>
</dbReference>
<evidence type="ECO:0000313" key="27">
    <source>
        <dbReference type="RefSeq" id="XP_004407517.1"/>
    </source>
</evidence>
<dbReference type="GO" id="GO:0016787">
    <property type="term" value="F:hydrolase activity"/>
    <property type="evidence" value="ECO:0007669"/>
    <property type="project" value="UniProtKB-KW"/>
</dbReference>
<feature type="region of interest" description="Disordered" evidence="23">
    <location>
        <begin position="158"/>
        <end position="204"/>
    </location>
</feature>
<evidence type="ECO:0000256" key="6">
    <source>
        <dbReference type="ARBA" id="ARBA00022454"/>
    </source>
</evidence>
<keyword evidence="16" id="KW-0234">DNA repair</keyword>
<evidence type="ECO:0000256" key="11">
    <source>
        <dbReference type="ARBA" id="ARBA00022801"/>
    </source>
</evidence>
<keyword evidence="15" id="KW-0496">Mitochondrion</keyword>
<dbReference type="InterPro" id="IPR050496">
    <property type="entry name" value="SNF2_RAD54_helicase_repair"/>
</dbReference>
<dbReference type="GO" id="GO:0005739">
    <property type="term" value="C:mitochondrion"/>
    <property type="evidence" value="ECO:0007669"/>
    <property type="project" value="UniProtKB-SubCell"/>
</dbReference>
<dbReference type="Gene3D" id="3.40.50.10810">
    <property type="entry name" value="Tandem AAA-ATPase domain"/>
    <property type="match status" value="1"/>
</dbReference>
<evidence type="ECO:0000256" key="1">
    <source>
        <dbReference type="ARBA" id="ARBA00004123"/>
    </source>
</evidence>
<feature type="compositionally biased region" description="Basic residues" evidence="23">
    <location>
        <begin position="1188"/>
        <end position="1199"/>
    </location>
</feature>
<dbReference type="Pfam" id="PF00271">
    <property type="entry name" value="Helicase_C"/>
    <property type="match status" value="1"/>
</dbReference>
<feature type="domain" description="Helicase C-terminal" evidence="25">
    <location>
        <begin position="704"/>
        <end position="854"/>
    </location>
</feature>